<dbReference type="InterPro" id="IPR036424">
    <property type="entry name" value="UPP_synth-like_sf"/>
</dbReference>
<comment type="cofactor">
    <cofactor evidence="2">
        <name>Mg(2+)</name>
        <dbReference type="ChEBI" id="CHEBI:18420"/>
    </cofactor>
    <text evidence="2">Binds 2 magnesium ions per subunit.</text>
</comment>
<dbReference type="CDD" id="cd00475">
    <property type="entry name" value="Cis_IPPS"/>
    <property type="match status" value="1"/>
</dbReference>
<dbReference type="EC" id="2.5.1.-" evidence="2"/>
<feature type="binding site" evidence="2">
    <location>
        <position position="25"/>
    </location>
    <ligand>
        <name>substrate</name>
    </ligand>
</feature>
<feature type="active site" description="Proton acceptor" evidence="2">
    <location>
        <position position="68"/>
    </location>
</feature>
<sequence length="241" mass="28369">MAIEEIKDLKKPKCVGIIMDGNRRWAKQRNLPSFEGHKIGYNKVKEIADWCIGEKIPNLIVYAFSIENWKRSKEEVSYLMNLIKLMVDKDKDLPLFKEKGARVSFVGDMSLVSEDLKRLILKAEEETIELKKLHTVIAFSYGGRREILNAAKEISKIKDKKEIESMTEEEFSKFLWTNKIGVPDPDIIIRTSGEMRLSNFLTWQSVYSELFFTKTYWPDFSYEEFKKILDEFSFRERRLGK</sequence>
<keyword evidence="2" id="KW-0479">Metal-binding</keyword>
<dbReference type="PANTHER" id="PTHR10291:SF0">
    <property type="entry name" value="DEHYDRODOLICHYL DIPHOSPHATE SYNTHASE 2"/>
    <property type="match status" value="1"/>
</dbReference>
<feature type="binding site" evidence="2">
    <location>
        <position position="37"/>
    </location>
    <ligand>
        <name>substrate</name>
    </ligand>
</feature>
<evidence type="ECO:0000256" key="2">
    <source>
        <dbReference type="HAMAP-Rule" id="MF_01139"/>
    </source>
</evidence>
<evidence type="ECO:0000313" key="4">
    <source>
        <dbReference type="Proteomes" id="UP000034301"/>
    </source>
</evidence>
<dbReference type="Proteomes" id="UP000034301">
    <property type="component" value="Unassembled WGS sequence"/>
</dbReference>
<dbReference type="GO" id="GO:0045547">
    <property type="term" value="F:ditrans,polycis-polyprenyl diphosphate synthase [(2E,6E)-farnesyl diphosphate specific] activity"/>
    <property type="evidence" value="ECO:0007669"/>
    <property type="project" value="TreeGrafter"/>
</dbReference>
<comment type="function">
    <text evidence="2">Catalyzes the condensation of isopentenyl diphosphate (IPP) with allylic pyrophosphates generating different type of terpenoids.</text>
</comment>
<accession>A0A0G0QS94</accession>
<dbReference type="GO" id="GO:0016094">
    <property type="term" value="P:polyprenol biosynthetic process"/>
    <property type="evidence" value="ECO:0007669"/>
    <property type="project" value="TreeGrafter"/>
</dbReference>
<gene>
    <name evidence="3" type="ORF">UT78_C0005G0023</name>
</gene>
<feature type="binding site" evidence="2">
    <location>
        <begin position="196"/>
        <end position="198"/>
    </location>
    <ligand>
        <name>substrate</name>
    </ligand>
</feature>
<proteinExistence type="inferred from homology"/>
<comment type="similarity">
    <text evidence="2">Belongs to the UPP synthase family.</text>
</comment>
<reference evidence="3 4" key="1">
    <citation type="journal article" date="2015" name="Nature">
        <title>rRNA introns, odd ribosomes, and small enigmatic genomes across a large radiation of phyla.</title>
        <authorList>
            <person name="Brown C.T."/>
            <person name="Hug L.A."/>
            <person name="Thomas B.C."/>
            <person name="Sharon I."/>
            <person name="Castelle C.J."/>
            <person name="Singh A."/>
            <person name="Wilkins M.J."/>
            <person name="Williams K.H."/>
            <person name="Banfield J.F."/>
        </authorList>
    </citation>
    <scope>NUCLEOTIDE SEQUENCE [LARGE SCALE GENOMIC DNA]</scope>
</reference>
<comment type="caution">
    <text evidence="3">The sequence shown here is derived from an EMBL/GenBank/DDBJ whole genome shotgun (WGS) entry which is preliminary data.</text>
</comment>
<protein>
    <recommendedName>
        <fullName evidence="2">Isoprenyl transferase</fullName>
        <ecNumber evidence="2">2.5.1.-</ecNumber>
    </recommendedName>
</protein>
<evidence type="ECO:0000256" key="1">
    <source>
        <dbReference type="ARBA" id="ARBA00022679"/>
    </source>
</evidence>
<dbReference type="Gene3D" id="3.40.1180.10">
    <property type="entry name" value="Decaprenyl diphosphate synthase-like"/>
    <property type="match status" value="1"/>
</dbReference>
<feature type="binding site" evidence="2">
    <location>
        <position position="20"/>
    </location>
    <ligand>
        <name>Mg(2+)</name>
        <dbReference type="ChEBI" id="CHEBI:18420"/>
    </ligand>
</feature>
<dbReference type="GO" id="GO:0000287">
    <property type="term" value="F:magnesium ion binding"/>
    <property type="evidence" value="ECO:0007669"/>
    <property type="project" value="UniProtKB-UniRule"/>
</dbReference>
<dbReference type="InterPro" id="IPR018520">
    <property type="entry name" value="UPP_synth-like_CS"/>
</dbReference>
<dbReference type="Pfam" id="PF01255">
    <property type="entry name" value="Prenyltransf"/>
    <property type="match status" value="1"/>
</dbReference>
<feature type="active site" evidence="2">
    <location>
        <position position="20"/>
    </location>
</feature>
<keyword evidence="2" id="KW-0460">Magnesium</keyword>
<comment type="subunit">
    <text evidence="2">Homodimer.</text>
</comment>
<feature type="binding site" evidence="2">
    <location>
        <position position="190"/>
    </location>
    <ligand>
        <name>substrate</name>
    </ligand>
</feature>
<comment type="caution">
    <text evidence="2">Lacks conserved residue(s) required for the propagation of feature annotation.</text>
</comment>
<dbReference type="PANTHER" id="PTHR10291">
    <property type="entry name" value="DEHYDRODOLICHYL DIPHOSPHATE SYNTHASE FAMILY MEMBER"/>
    <property type="match status" value="1"/>
</dbReference>
<name>A0A0G0QS94_9BACT</name>
<feature type="binding site" evidence="2">
    <location>
        <begin position="21"/>
        <end position="24"/>
    </location>
    <ligand>
        <name>substrate</name>
    </ligand>
</feature>
<feature type="binding site" evidence="2">
    <location>
        <position position="69"/>
    </location>
    <ligand>
        <name>substrate</name>
    </ligand>
</feature>
<dbReference type="EMBL" id="LBYC01000005">
    <property type="protein sequence ID" value="KKR43299.1"/>
    <property type="molecule type" value="Genomic_DNA"/>
</dbReference>
<feature type="binding site" evidence="2">
    <location>
        <position position="209"/>
    </location>
    <ligand>
        <name>Mg(2+)</name>
        <dbReference type="ChEBI" id="CHEBI:18420"/>
    </ligand>
</feature>
<dbReference type="AlphaFoldDB" id="A0A0G0QS94"/>
<dbReference type="NCBIfam" id="TIGR00055">
    <property type="entry name" value="uppS"/>
    <property type="match status" value="1"/>
</dbReference>
<dbReference type="PATRIC" id="fig|1618776.3.peg.284"/>
<feature type="binding site" evidence="2">
    <location>
        <position position="71"/>
    </location>
    <ligand>
        <name>substrate</name>
    </ligand>
</feature>
<organism evidence="3 4">
    <name type="scientific">Candidatus Nomurabacteria bacterium GW2011_GWF2_40_12</name>
    <dbReference type="NCBI Taxonomy" id="1618776"/>
    <lineage>
        <taxon>Bacteria</taxon>
        <taxon>Candidatus Nomuraibacteriota</taxon>
    </lineage>
</organism>
<keyword evidence="1 2" id="KW-0808">Transferase</keyword>
<dbReference type="HAMAP" id="MF_01139">
    <property type="entry name" value="ISPT"/>
    <property type="match status" value="1"/>
</dbReference>
<dbReference type="SUPFAM" id="SSF64005">
    <property type="entry name" value="Undecaprenyl diphosphate synthase"/>
    <property type="match status" value="1"/>
</dbReference>
<feature type="binding site" evidence="2">
    <location>
        <begin position="65"/>
        <end position="67"/>
    </location>
    <ligand>
        <name>substrate</name>
    </ligand>
</feature>
<dbReference type="InterPro" id="IPR001441">
    <property type="entry name" value="UPP_synth-like"/>
</dbReference>
<evidence type="ECO:0000313" key="3">
    <source>
        <dbReference type="EMBL" id="KKR43299.1"/>
    </source>
</evidence>
<dbReference type="PROSITE" id="PS01066">
    <property type="entry name" value="UPP_SYNTHASE"/>
    <property type="match status" value="1"/>
</dbReference>